<reference evidence="2" key="1">
    <citation type="journal article" date="2015" name="Nature">
        <title>Complex archaea that bridge the gap between prokaryotes and eukaryotes.</title>
        <authorList>
            <person name="Spang A."/>
            <person name="Saw J.H."/>
            <person name="Jorgensen S.L."/>
            <person name="Zaremba-Niedzwiedzka K."/>
            <person name="Martijn J."/>
            <person name="Lind A.E."/>
            <person name="van Eijk R."/>
            <person name="Schleper C."/>
            <person name="Guy L."/>
            <person name="Ettema T.J."/>
        </authorList>
    </citation>
    <scope>NUCLEOTIDE SEQUENCE</scope>
</reference>
<dbReference type="AlphaFoldDB" id="A0A0F9FIS2"/>
<proteinExistence type="predicted"/>
<feature type="transmembrane region" description="Helical" evidence="1">
    <location>
        <begin position="43"/>
        <end position="65"/>
    </location>
</feature>
<evidence type="ECO:0000313" key="2">
    <source>
        <dbReference type="EMBL" id="KKL78361.1"/>
    </source>
</evidence>
<keyword evidence="1" id="KW-0812">Transmembrane</keyword>
<name>A0A0F9FIS2_9ZZZZ</name>
<organism evidence="2">
    <name type="scientific">marine sediment metagenome</name>
    <dbReference type="NCBI Taxonomy" id="412755"/>
    <lineage>
        <taxon>unclassified sequences</taxon>
        <taxon>metagenomes</taxon>
        <taxon>ecological metagenomes</taxon>
    </lineage>
</organism>
<accession>A0A0F9FIS2</accession>
<sequence>MTNKEQALRAPALVQYTLAQAESNLARLRIPRTPTAPGSCRVLFTWAAIVVLCLCLAAWILSTVINRALGR</sequence>
<keyword evidence="1" id="KW-0472">Membrane</keyword>
<comment type="caution">
    <text evidence="2">The sequence shown here is derived from an EMBL/GenBank/DDBJ whole genome shotgun (WGS) entry which is preliminary data.</text>
</comment>
<dbReference type="EMBL" id="LAZR01023482">
    <property type="protein sequence ID" value="KKL78361.1"/>
    <property type="molecule type" value="Genomic_DNA"/>
</dbReference>
<evidence type="ECO:0000256" key="1">
    <source>
        <dbReference type="SAM" id="Phobius"/>
    </source>
</evidence>
<keyword evidence="1" id="KW-1133">Transmembrane helix</keyword>
<gene>
    <name evidence="2" type="ORF">LCGC14_2025640</name>
</gene>
<protein>
    <submittedName>
        <fullName evidence="2">Uncharacterized protein</fullName>
    </submittedName>
</protein>